<sequence length="168" mass="18359">MPRMLLPAVEDLLSPQGSKHPVAAVSGSVFLEQSPSEIVSGTHGQVSTTSTMESSNCSHAQIPDIDIPVVFPSLPTVPVNPDQEPLYFVNQGPRSLNFIDYWNYKRDTWSMASQYWGCEAERCAAAAAWWNMECSKWAGISNAMAQTINLCIFRSTLGSISRAGQAFA</sequence>
<organism evidence="1 2">
    <name type="scientific">Sphagnum jensenii</name>
    <dbReference type="NCBI Taxonomy" id="128206"/>
    <lineage>
        <taxon>Eukaryota</taxon>
        <taxon>Viridiplantae</taxon>
        <taxon>Streptophyta</taxon>
        <taxon>Embryophyta</taxon>
        <taxon>Bryophyta</taxon>
        <taxon>Sphagnophytina</taxon>
        <taxon>Sphagnopsida</taxon>
        <taxon>Sphagnales</taxon>
        <taxon>Sphagnaceae</taxon>
        <taxon>Sphagnum</taxon>
    </lineage>
</organism>
<keyword evidence="2" id="KW-1185">Reference proteome</keyword>
<reference evidence="1" key="1">
    <citation type="submission" date="2024-02" db="EMBL/GenBank/DDBJ databases">
        <authorList>
            <consortium name="ELIXIR-Norway"/>
            <consortium name="Elixir Norway"/>
        </authorList>
    </citation>
    <scope>NUCLEOTIDE SEQUENCE</scope>
</reference>
<dbReference type="Proteomes" id="UP001497444">
    <property type="component" value="Chromosome 5"/>
</dbReference>
<dbReference type="EMBL" id="OZ020100">
    <property type="protein sequence ID" value="CAK9273465.1"/>
    <property type="molecule type" value="Genomic_DNA"/>
</dbReference>
<proteinExistence type="predicted"/>
<gene>
    <name evidence="1" type="ORF">CSSPJE1EN1_LOCUS18943</name>
</gene>
<evidence type="ECO:0000313" key="2">
    <source>
        <dbReference type="Proteomes" id="UP001497444"/>
    </source>
</evidence>
<accession>A0ABP0X560</accession>
<name>A0ABP0X560_9BRYO</name>
<protein>
    <submittedName>
        <fullName evidence="1">Uncharacterized protein</fullName>
    </submittedName>
</protein>
<evidence type="ECO:0000313" key="1">
    <source>
        <dbReference type="EMBL" id="CAK9273465.1"/>
    </source>
</evidence>